<reference evidence="2 3" key="1">
    <citation type="submission" date="2023-03" db="EMBL/GenBank/DDBJ databases">
        <title>Bacillus Genome Sequencing.</title>
        <authorList>
            <person name="Dunlap C."/>
        </authorList>
    </citation>
    <scope>NUCLEOTIDE SEQUENCE [LARGE SCALE GENOMIC DNA]</scope>
    <source>
        <strain evidence="2 3">B-41290</strain>
    </source>
</reference>
<sequence length="158" mass="18217">MNLKKVFRGCLVLLLVWVVSACGSDGVSGGSGKVTELTLDEAKKFQPNKETGFVYVRDSLESEEEDDKNQFKEIKRVVEAEEMDFYVANGKDFPQLTAEEWEEGKEPVKILDQKNGTLAYYEDGEMMEEMDFMYTDEEELYSKIEKFVQKVKSDYIDN</sequence>
<comment type="caution">
    <text evidence="2">The sequence shown here is derived from an EMBL/GenBank/DDBJ whole genome shotgun (WGS) entry which is preliminary data.</text>
</comment>
<evidence type="ECO:0000313" key="2">
    <source>
        <dbReference type="EMBL" id="MEC0276112.1"/>
    </source>
</evidence>
<dbReference type="Proteomes" id="UP001307168">
    <property type="component" value="Unassembled WGS sequence"/>
</dbReference>
<accession>A0AAW9NNY1</accession>
<gene>
    <name evidence="2" type="ORF">P4706_24095</name>
</gene>
<name>A0AAW9NNY1_9BACI</name>
<proteinExistence type="predicted"/>
<dbReference type="PROSITE" id="PS51257">
    <property type="entry name" value="PROKAR_LIPOPROTEIN"/>
    <property type="match status" value="1"/>
</dbReference>
<dbReference type="AlphaFoldDB" id="A0AAW9NNY1"/>
<feature type="signal peptide" evidence="1">
    <location>
        <begin position="1"/>
        <end position="21"/>
    </location>
</feature>
<keyword evidence="3" id="KW-1185">Reference proteome</keyword>
<evidence type="ECO:0000313" key="3">
    <source>
        <dbReference type="Proteomes" id="UP001307168"/>
    </source>
</evidence>
<evidence type="ECO:0008006" key="4">
    <source>
        <dbReference type="Google" id="ProtNLM"/>
    </source>
</evidence>
<feature type="chain" id="PRO_5043779511" description="Lipoprotein" evidence="1">
    <location>
        <begin position="22"/>
        <end position="158"/>
    </location>
</feature>
<dbReference type="RefSeq" id="WP_367407972.1">
    <property type="nucleotide sequence ID" value="NZ_JARNBH010000028.1"/>
</dbReference>
<keyword evidence="1" id="KW-0732">Signal</keyword>
<organism evidence="2 3">
    <name type="scientific">Peribacillus castrilensis</name>
    <dbReference type="NCBI Taxonomy" id="2897690"/>
    <lineage>
        <taxon>Bacteria</taxon>
        <taxon>Bacillati</taxon>
        <taxon>Bacillota</taxon>
        <taxon>Bacilli</taxon>
        <taxon>Bacillales</taxon>
        <taxon>Bacillaceae</taxon>
        <taxon>Peribacillus</taxon>
    </lineage>
</organism>
<protein>
    <recommendedName>
        <fullName evidence="4">Lipoprotein</fullName>
    </recommendedName>
</protein>
<dbReference type="EMBL" id="JARNBH010000028">
    <property type="protein sequence ID" value="MEC0276112.1"/>
    <property type="molecule type" value="Genomic_DNA"/>
</dbReference>
<evidence type="ECO:0000256" key="1">
    <source>
        <dbReference type="SAM" id="SignalP"/>
    </source>
</evidence>